<dbReference type="RefSeq" id="XP_017987597.1">
    <property type="nucleotide sequence ID" value="XM_018131825.1"/>
</dbReference>
<dbReference type="STRING" id="45286.A0A0X8HSE8"/>
<evidence type="ECO:0000313" key="3">
    <source>
        <dbReference type="Proteomes" id="UP000243052"/>
    </source>
</evidence>
<dbReference type="GO" id="GO:0042254">
    <property type="term" value="P:ribosome biogenesis"/>
    <property type="evidence" value="ECO:0007669"/>
    <property type="project" value="TreeGrafter"/>
</dbReference>
<protein>
    <submittedName>
        <fullName evidence="2">HDL143Wp</fullName>
    </submittedName>
</protein>
<dbReference type="PANTHER" id="PTHR15682">
    <property type="entry name" value="UNHEALTHY RIBOSOME BIOGENESIS PROTEIN 2 HOMOLOG"/>
    <property type="match status" value="1"/>
</dbReference>
<accession>A0A0X8HSE8</accession>
<dbReference type="GO" id="GO:0005730">
    <property type="term" value="C:nucleolus"/>
    <property type="evidence" value="ECO:0007669"/>
    <property type="project" value="TreeGrafter"/>
</dbReference>
<proteinExistence type="predicted"/>
<dbReference type="AlphaFoldDB" id="A0A0X8HSE8"/>
<dbReference type="Pfam" id="PF10441">
    <property type="entry name" value="Urb2"/>
    <property type="match status" value="1"/>
</dbReference>
<dbReference type="GeneID" id="28723854"/>
<reference evidence="2 3" key="1">
    <citation type="submission" date="2016-01" db="EMBL/GenBank/DDBJ databases">
        <title>Genome sequence of the yeast Holleya sinecauda.</title>
        <authorList>
            <person name="Dietrich F.S."/>
        </authorList>
    </citation>
    <scope>NUCLEOTIDE SEQUENCE [LARGE SCALE GENOMIC DNA]</scope>
    <source>
        <strain evidence="2 3">ATCC 58844</strain>
    </source>
</reference>
<sequence length="1133" mass="130939">MTFPQTAEGITKYLRSKTISTTEVCQIAQKIEAGECEFYFPNAHVFIIELIIDRWNDAKNVDFKEDWNIWKLFNTLWLRIQDEDHQKKLLKGLRYISNLLQTIQLIKGSYDDFARVLLEQFRLINRTTAVQCSPEDSIKVIGGVLNLVLYCEKPHLHLRESIISEAIILVDIENVTKSTSKLILAYLKHLLSPTMSYFYRFDFDSVDSYNVRLLNMLGKFLFNDNPNILANLKTFIEEGKLELETATTLFKSTIYFLSGTDFKKLEDLFTMIVEISPESASKMLSALSHSKKTLSQEFLENLFNVTIPQEDLKLLSNIINLDIDVGIKNTNRLLKILSNAEPSNITIELWSKLVKCYVAARELPKFIDTLKEYANQTECDLLLKDVRFFGVVVQSVPLLSVTQLKLLLNDLVDEIIRTKTAPTILVTSIVVRGLKDISSSTLSELRLILAKIFEIQYIEVLEFWDLRYHVLEVYEDLLTEDSASSFDIKQLLGTVKKPPVTFFLNIFKLRELVEFKMEEVICSFMACLAELSSAEDVLLELFQRWSSIVELTFSKEDIENLILISLKDDNISIFDEIFKDDDFFEENRIMQILVTHLAGMINNESCLNLLIQIPIQCINKHIRVETINKTMEKPQLLEQDLRLLKHLLLNPTFKSYLESDPDQLMKVVSQPSAIYFTKNDVFEIVWLNNVNNIRAPECKSYIMHTISTLLSQIKQQFSFPVYKLSYYVVQSTPDTISECNELRKQYISGVTAYLESLTNFDKNAELVSWLLKSLYYISESGKEAEKVPDNLIEKLSLGLRRTRNPLLLESFFMLLTTRNTEKLKYLLAHYLVLRSYNVEKTNLRLSIESLVKRVLLLDENSFNDSFELIIASFAECSTENIIWLVELYEIFTAFLSKSNTKGTFLFTKSISEFHTNSNLYIGNREAIVTVINIYKNYLSTKPWLFPQYAIELLFPMCIKLNVSMSARNQENWDDCYILTTQLLSSVLIYHRYKLSSRHHLMNTSICSLLEIISSDTNLTANSARSLARLITNLCEPSNVSDFAKDSLNSKITFIKRSLRRFLPVILLKFINLSVSKPFSMSIRNELTISIYSIFDVLSPTEFAIVNANIDSADRAYLKALYDDYRKVGKWRDD</sequence>
<name>A0A0X8HSE8_9SACH</name>
<dbReference type="OrthoDB" id="160374at2759"/>
<keyword evidence="3" id="KW-1185">Reference proteome</keyword>
<organism evidence="2 3">
    <name type="scientific">Eremothecium sinecaudum</name>
    <dbReference type="NCBI Taxonomy" id="45286"/>
    <lineage>
        <taxon>Eukaryota</taxon>
        <taxon>Fungi</taxon>
        <taxon>Dikarya</taxon>
        <taxon>Ascomycota</taxon>
        <taxon>Saccharomycotina</taxon>
        <taxon>Saccharomycetes</taxon>
        <taxon>Saccharomycetales</taxon>
        <taxon>Saccharomycetaceae</taxon>
        <taxon>Eremothecium</taxon>
    </lineage>
</organism>
<dbReference type="Proteomes" id="UP000243052">
    <property type="component" value="Chromosome iv"/>
</dbReference>
<evidence type="ECO:0000313" key="2">
    <source>
        <dbReference type="EMBL" id="AMD20601.1"/>
    </source>
</evidence>
<gene>
    <name evidence="2" type="ORF">AW171_hschr42501</name>
</gene>
<dbReference type="EMBL" id="CP014244">
    <property type="protein sequence ID" value="AMD20601.1"/>
    <property type="molecule type" value="Genomic_DNA"/>
</dbReference>
<feature type="domain" description="Nucleolar 27S pre-rRNA processing Urb2/Npa2 C-terminal" evidence="1">
    <location>
        <begin position="930"/>
        <end position="1132"/>
    </location>
</feature>
<dbReference type="PANTHER" id="PTHR15682:SF2">
    <property type="entry name" value="UNHEALTHY RIBOSOME BIOGENESIS PROTEIN 2 HOMOLOG"/>
    <property type="match status" value="1"/>
</dbReference>
<evidence type="ECO:0000259" key="1">
    <source>
        <dbReference type="Pfam" id="PF10441"/>
    </source>
</evidence>
<dbReference type="InterPro" id="IPR018849">
    <property type="entry name" value="Urb2/Npa2_C"/>
</dbReference>
<dbReference type="InterPro" id="IPR052609">
    <property type="entry name" value="Ribosome_Biogenesis_Reg"/>
</dbReference>